<dbReference type="InterPro" id="IPR047768">
    <property type="entry name" value="Tn5p-like"/>
</dbReference>
<dbReference type="GO" id="GO:0004803">
    <property type="term" value="F:transposase activity"/>
    <property type="evidence" value="ECO:0007669"/>
    <property type="project" value="InterPro"/>
</dbReference>
<name>A0A1Y6B6Q6_9BACT</name>
<dbReference type="EMBL" id="FWZT01000002">
    <property type="protein sequence ID" value="SME95043.1"/>
    <property type="molecule type" value="Genomic_DNA"/>
</dbReference>
<organism evidence="2 3">
    <name type="scientific">Pseudobacteriovorax antillogorgiicola</name>
    <dbReference type="NCBI Taxonomy" id="1513793"/>
    <lineage>
        <taxon>Bacteria</taxon>
        <taxon>Pseudomonadati</taxon>
        <taxon>Bdellovibrionota</taxon>
        <taxon>Oligoflexia</taxon>
        <taxon>Oligoflexales</taxon>
        <taxon>Pseudobacteriovoracaceae</taxon>
        <taxon>Pseudobacteriovorax</taxon>
    </lineage>
</organism>
<evidence type="ECO:0000313" key="2">
    <source>
        <dbReference type="EMBL" id="SME95043.1"/>
    </source>
</evidence>
<protein>
    <submittedName>
        <fullName evidence="2">Transposase DDE domain-containing protein</fullName>
    </submittedName>
</protein>
<proteinExistence type="predicted"/>
<evidence type="ECO:0000259" key="1">
    <source>
        <dbReference type="Pfam" id="PF01609"/>
    </source>
</evidence>
<dbReference type="InterPro" id="IPR002559">
    <property type="entry name" value="Transposase_11"/>
</dbReference>
<dbReference type="PANTHER" id="PTHR37319:SF1">
    <property type="entry name" value="TRANSPOSASE TN5 DIMERISATION DOMAIN-CONTAINING PROTEIN"/>
    <property type="match status" value="1"/>
</dbReference>
<dbReference type="SUPFAM" id="SSF53098">
    <property type="entry name" value="Ribonuclease H-like"/>
    <property type="match status" value="1"/>
</dbReference>
<dbReference type="AlphaFoldDB" id="A0A1Y6B6Q6"/>
<evidence type="ECO:0000313" key="3">
    <source>
        <dbReference type="Proteomes" id="UP000192907"/>
    </source>
</evidence>
<dbReference type="GO" id="GO:0003677">
    <property type="term" value="F:DNA binding"/>
    <property type="evidence" value="ECO:0007669"/>
    <property type="project" value="InterPro"/>
</dbReference>
<sequence>MPALPEIVSDGILGSVRFGKVELLRNDGVAKSEPEKVILQLIDVREIDSPEKADPIHWMLLTTHEINSYSDALQVIEWYRKRWHIEQLFRSAMRSGLKLDEIQASSQEPIDKLAFLGLLASVETLQLTLCRDGKIDRDASELFLESELEVLQAQLSRLEGSTKNLQNPHRRNTIAWCHWVVARLGGWKGKSKHGSPAGPKDIKRGLNRLRQITVGWELATGKNVCIT</sequence>
<accession>A0A1Y6B6Q6</accession>
<dbReference type="InterPro" id="IPR014737">
    <property type="entry name" value="Transposase_Tn5-like_C"/>
</dbReference>
<dbReference type="Gene3D" id="1.10.740.10">
    <property type="entry name" value="Transferase Inhibitor Protein From Tn5, Chain"/>
    <property type="match status" value="1"/>
</dbReference>
<dbReference type="Pfam" id="PF01609">
    <property type="entry name" value="DDE_Tnp_1"/>
    <property type="match status" value="1"/>
</dbReference>
<dbReference type="InterPro" id="IPR012337">
    <property type="entry name" value="RNaseH-like_sf"/>
</dbReference>
<dbReference type="Gene3D" id="3.90.350.10">
    <property type="entry name" value="Transposase Inhibitor Protein From Tn5, Chain A, domain 1"/>
    <property type="match status" value="1"/>
</dbReference>
<feature type="domain" description="Transposase IS4-like" evidence="1">
    <location>
        <begin position="68"/>
        <end position="120"/>
    </location>
</feature>
<gene>
    <name evidence="2" type="ORF">SAMN06296036_102172</name>
</gene>
<dbReference type="STRING" id="1513793.SAMN06296036_102172"/>
<reference evidence="3" key="1">
    <citation type="submission" date="2017-04" db="EMBL/GenBank/DDBJ databases">
        <authorList>
            <person name="Varghese N."/>
            <person name="Submissions S."/>
        </authorList>
    </citation>
    <scope>NUCLEOTIDE SEQUENCE [LARGE SCALE GENOMIC DNA]</scope>
    <source>
        <strain evidence="3">RKEM611</strain>
    </source>
</reference>
<keyword evidence="3" id="KW-1185">Reference proteome</keyword>
<dbReference type="PANTHER" id="PTHR37319">
    <property type="entry name" value="TRANSPOSASE"/>
    <property type="match status" value="1"/>
</dbReference>
<dbReference type="Proteomes" id="UP000192907">
    <property type="component" value="Unassembled WGS sequence"/>
</dbReference>
<dbReference type="GO" id="GO:0006313">
    <property type="term" value="P:DNA transposition"/>
    <property type="evidence" value="ECO:0007669"/>
    <property type="project" value="InterPro"/>
</dbReference>